<dbReference type="Gene3D" id="3.40.800.10">
    <property type="entry name" value="Ureohydrolase domain"/>
    <property type="match status" value="1"/>
</dbReference>
<dbReference type="CDD" id="cd09989">
    <property type="entry name" value="Arginase"/>
    <property type="match status" value="1"/>
</dbReference>
<dbReference type="FunFam" id="3.40.800.10:FF:000012">
    <property type="entry name" value="Arginase"/>
    <property type="match status" value="1"/>
</dbReference>
<dbReference type="Proteomes" id="UP000503399">
    <property type="component" value="Chromosome"/>
</dbReference>
<evidence type="ECO:0000256" key="13">
    <source>
        <dbReference type="RuleBase" id="RU361159"/>
    </source>
</evidence>
<dbReference type="PANTHER" id="PTHR43782">
    <property type="entry name" value="ARGINASE"/>
    <property type="match status" value="1"/>
</dbReference>
<evidence type="ECO:0000256" key="11">
    <source>
        <dbReference type="PROSITE-ProRule" id="PRU00742"/>
    </source>
</evidence>
<feature type="binding site" evidence="10">
    <location>
        <position position="100"/>
    </location>
    <ligand>
        <name>Mn(2+)</name>
        <dbReference type="ChEBI" id="CHEBI:29035"/>
        <label>1</label>
    </ligand>
</feature>
<dbReference type="PANTHER" id="PTHR43782:SF3">
    <property type="entry name" value="ARGINASE"/>
    <property type="match status" value="1"/>
</dbReference>
<dbReference type="InterPro" id="IPR023696">
    <property type="entry name" value="Ureohydrolase_dom_sf"/>
</dbReference>
<evidence type="ECO:0000256" key="7">
    <source>
        <dbReference type="ARBA" id="ARBA00023211"/>
    </source>
</evidence>
<organism evidence="14 15">
    <name type="scientific">Candidatus Hydrogenisulfobacillus filiaventi</name>
    <dbReference type="NCBI Taxonomy" id="2707344"/>
    <lineage>
        <taxon>Bacteria</taxon>
        <taxon>Bacillati</taxon>
        <taxon>Bacillota</taxon>
        <taxon>Clostridia</taxon>
        <taxon>Eubacteriales</taxon>
        <taxon>Clostridiales Family XVII. Incertae Sedis</taxon>
        <taxon>Candidatus Hydrogenisulfobacillus</taxon>
    </lineage>
</organism>
<feature type="binding site" evidence="10">
    <location>
        <position position="228"/>
    </location>
    <ligand>
        <name>Mn(2+)</name>
        <dbReference type="ChEBI" id="CHEBI:29035"/>
        <label>1</label>
    </ligand>
</feature>
<evidence type="ECO:0000313" key="14">
    <source>
        <dbReference type="EMBL" id="CAB1129906.1"/>
    </source>
</evidence>
<dbReference type="GO" id="GO:0006525">
    <property type="term" value="P:arginine metabolic process"/>
    <property type="evidence" value="ECO:0007669"/>
    <property type="project" value="UniProtKB-KW"/>
</dbReference>
<evidence type="ECO:0000256" key="12">
    <source>
        <dbReference type="RuleBase" id="RU003684"/>
    </source>
</evidence>
<dbReference type="SUPFAM" id="SSF52768">
    <property type="entry name" value="Arginase/deacetylase"/>
    <property type="match status" value="1"/>
</dbReference>
<dbReference type="NCBIfam" id="TIGR01229">
    <property type="entry name" value="rocF_arginase"/>
    <property type="match status" value="1"/>
</dbReference>
<evidence type="ECO:0000256" key="9">
    <source>
        <dbReference type="NCBIfam" id="TIGR01229"/>
    </source>
</evidence>
<keyword evidence="5 10" id="KW-0479">Metal-binding</keyword>
<evidence type="ECO:0000256" key="4">
    <source>
        <dbReference type="ARBA" id="ARBA00022503"/>
    </source>
</evidence>
<evidence type="ECO:0000256" key="5">
    <source>
        <dbReference type="ARBA" id="ARBA00022723"/>
    </source>
</evidence>
<feature type="binding site" evidence="10">
    <location>
        <position position="127"/>
    </location>
    <ligand>
        <name>Mn(2+)</name>
        <dbReference type="ChEBI" id="CHEBI:29035"/>
        <label>1</label>
    </ligand>
</feature>
<dbReference type="PROSITE" id="PS51409">
    <property type="entry name" value="ARGINASE_2"/>
    <property type="match status" value="1"/>
</dbReference>
<dbReference type="InterPro" id="IPR014033">
    <property type="entry name" value="Arginase"/>
</dbReference>
<dbReference type="AlphaFoldDB" id="A0A6F8ZJE1"/>
<keyword evidence="6 12" id="KW-0378">Hydrolase</keyword>
<feature type="binding site" evidence="10">
    <location>
        <position position="226"/>
    </location>
    <ligand>
        <name>Mn(2+)</name>
        <dbReference type="ChEBI" id="CHEBI:29035"/>
        <label>1</label>
    </ligand>
</feature>
<dbReference type="Pfam" id="PF00491">
    <property type="entry name" value="Arginase"/>
    <property type="match status" value="1"/>
</dbReference>
<evidence type="ECO:0000256" key="1">
    <source>
        <dbReference type="ARBA" id="ARBA00005098"/>
    </source>
</evidence>
<dbReference type="PIRSF" id="PIRSF036979">
    <property type="entry name" value="Arginase"/>
    <property type="match status" value="1"/>
</dbReference>
<keyword evidence="4 13" id="KW-0056">Arginine metabolism</keyword>
<feature type="binding site" evidence="10">
    <location>
        <position position="125"/>
    </location>
    <ligand>
        <name>Mn(2+)</name>
        <dbReference type="ChEBI" id="CHEBI:29035"/>
        <label>1</label>
    </ligand>
</feature>
<protein>
    <recommendedName>
        <fullName evidence="3 9">Arginase</fullName>
        <ecNumber evidence="2 9">3.5.3.1</ecNumber>
    </recommendedName>
</protein>
<sequence length="299" mass="32016">MAGKDVRIIGVPLDFGADRRGVDMGPSAIRYAGLAERLMRIGHRVTDLGNLPVPVPESRLPLDPHLKYRDEIARVCRRLARTVERVLAEGAFPVVLGGDHSLAMGTVAGILRRRARPGLLWLDAHGDFNTPETSPSGNIHGMPVTAITGRGPAALNAIMGGRFVDLARVAYVGVRTLDRQEAARLRASPAHVFSMHEIDRYGLREVMARALEVVTAGTDAVHLSFDIDVVDPLYAPGSGTPFSGGLTEREAHLALELVAEADVLTSLEMVEVNPILDVQNRTGALAADLIASALGARII</sequence>
<dbReference type="InterPro" id="IPR006035">
    <property type="entry name" value="Ureohydrolase"/>
</dbReference>
<comment type="pathway">
    <text evidence="1">Nitrogen metabolism; urea cycle; L-ornithine and urea from L-arginine: step 1/1.</text>
</comment>
<evidence type="ECO:0000256" key="3">
    <source>
        <dbReference type="ARBA" id="ARBA00018123"/>
    </source>
</evidence>
<proteinExistence type="inferred from homology"/>
<evidence type="ECO:0000256" key="10">
    <source>
        <dbReference type="PIRSR" id="PIRSR036979-1"/>
    </source>
</evidence>
<dbReference type="GO" id="GO:0004053">
    <property type="term" value="F:arginase activity"/>
    <property type="evidence" value="ECO:0007669"/>
    <property type="project" value="UniProtKB-UniRule"/>
</dbReference>
<keyword evidence="7 10" id="KW-0464">Manganese</keyword>
<name>A0A6F8ZJE1_9FIRM</name>
<comment type="cofactor">
    <cofactor evidence="10 13">
        <name>Mn(2+)</name>
        <dbReference type="ChEBI" id="CHEBI:29035"/>
    </cofactor>
    <text evidence="10 13">Binds 2 manganese ions per subunit.</text>
</comment>
<dbReference type="UniPathway" id="UPA00158">
    <property type="reaction ID" value="UER00270"/>
</dbReference>
<evidence type="ECO:0000256" key="2">
    <source>
        <dbReference type="ARBA" id="ARBA00012168"/>
    </source>
</evidence>
<feature type="binding site" evidence="10">
    <location>
        <position position="123"/>
    </location>
    <ligand>
        <name>Mn(2+)</name>
        <dbReference type="ChEBI" id="CHEBI:29035"/>
        <label>1</label>
    </ligand>
</feature>
<dbReference type="EMBL" id="LR778114">
    <property type="protein sequence ID" value="CAB1129906.1"/>
    <property type="molecule type" value="Genomic_DNA"/>
</dbReference>
<dbReference type="KEGG" id="hfv:R50_2409"/>
<evidence type="ECO:0000256" key="8">
    <source>
        <dbReference type="ARBA" id="ARBA00047391"/>
    </source>
</evidence>
<dbReference type="PROSITE" id="PS01053">
    <property type="entry name" value="ARGINASE_1"/>
    <property type="match status" value="1"/>
</dbReference>
<dbReference type="GO" id="GO:0030145">
    <property type="term" value="F:manganese ion binding"/>
    <property type="evidence" value="ECO:0007669"/>
    <property type="project" value="TreeGrafter"/>
</dbReference>
<evidence type="ECO:0000256" key="6">
    <source>
        <dbReference type="ARBA" id="ARBA00022801"/>
    </source>
</evidence>
<dbReference type="PRINTS" id="PR00116">
    <property type="entry name" value="ARGINASE"/>
</dbReference>
<comment type="catalytic activity">
    <reaction evidence="8 13">
        <text>L-arginine + H2O = urea + L-ornithine</text>
        <dbReference type="Rhea" id="RHEA:20569"/>
        <dbReference type="ChEBI" id="CHEBI:15377"/>
        <dbReference type="ChEBI" id="CHEBI:16199"/>
        <dbReference type="ChEBI" id="CHEBI:32682"/>
        <dbReference type="ChEBI" id="CHEBI:46911"/>
        <dbReference type="EC" id="3.5.3.1"/>
    </reaction>
</comment>
<reference evidence="14 15" key="1">
    <citation type="submission" date="2020-02" db="EMBL/GenBank/DDBJ databases">
        <authorList>
            <person name="Hogendoorn C."/>
        </authorList>
    </citation>
    <scope>NUCLEOTIDE SEQUENCE [LARGE SCALE GENOMIC DNA]</scope>
    <source>
        <strain evidence="14">R501</strain>
    </source>
</reference>
<dbReference type="EC" id="3.5.3.1" evidence="2 9"/>
<dbReference type="GO" id="GO:0005737">
    <property type="term" value="C:cytoplasm"/>
    <property type="evidence" value="ECO:0007669"/>
    <property type="project" value="TreeGrafter"/>
</dbReference>
<dbReference type="InterPro" id="IPR020855">
    <property type="entry name" value="Ureohydrolase_Mn_BS"/>
</dbReference>
<evidence type="ECO:0000313" key="15">
    <source>
        <dbReference type="Proteomes" id="UP000503399"/>
    </source>
</evidence>
<keyword evidence="15" id="KW-1185">Reference proteome</keyword>
<gene>
    <name evidence="14" type="primary">rocF</name>
    <name evidence="14" type="ORF">R50_2409</name>
</gene>
<accession>A0A6F8ZJE1</accession>
<dbReference type="GO" id="GO:0000050">
    <property type="term" value="P:urea cycle"/>
    <property type="evidence" value="ECO:0007669"/>
    <property type="project" value="UniProtKB-UniPathway"/>
</dbReference>
<comment type="similarity">
    <text evidence="11 12">Belongs to the arginase family.</text>
</comment>